<dbReference type="GO" id="GO:0006281">
    <property type="term" value="P:DNA repair"/>
    <property type="evidence" value="ECO:0007669"/>
    <property type="project" value="UniProtKB-KW"/>
</dbReference>
<dbReference type="GO" id="GO:0006310">
    <property type="term" value="P:DNA recombination"/>
    <property type="evidence" value="ECO:0007669"/>
    <property type="project" value="UniProtKB-KW"/>
</dbReference>
<dbReference type="CDD" id="cd07900">
    <property type="entry name" value="Adenylation_DNA_ligase_I_Euk"/>
    <property type="match status" value="1"/>
</dbReference>
<dbReference type="STRING" id="78915.A0A4P9XHJ5"/>
<dbReference type="InterPro" id="IPR036599">
    <property type="entry name" value="DNA_ligase_N_sf"/>
</dbReference>
<keyword evidence="6 12" id="KW-0227">DNA damage</keyword>
<feature type="domain" description="ATP-dependent DNA ligase family profile" evidence="13">
    <location>
        <begin position="241"/>
        <end position="366"/>
    </location>
</feature>
<dbReference type="InterPro" id="IPR000977">
    <property type="entry name" value="DNA_ligase_ATP-dep"/>
</dbReference>
<keyword evidence="10" id="KW-0539">Nucleus</keyword>
<reference evidence="16" key="1">
    <citation type="journal article" date="2018" name="Nat. Microbiol.">
        <title>Leveraging single-cell genomics to expand the fungal tree of life.</title>
        <authorList>
            <person name="Ahrendt S.R."/>
            <person name="Quandt C.A."/>
            <person name="Ciobanu D."/>
            <person name="Clum A."/>
            <person name="Salamov A."/>
            <person name="Andreopoulos B."/>
            <person name="Cheng J.F."/>
            <person name="Woyke T."/>
            <person name="Pelin A."/>
            <person name="Henrissat B."/>
            <person name="Reynolds N.K."/>
            <person name="Benny G.L."/>
            <person name="Smith M.E."/>
            <person name="James T.Y."/>
            <person name="Grigoriev I.V."/>
        </authorList>
    </citation>
    <scope>NUCLEOTIDE SEQUENCE [LARGE SCALE GENOMIC DNA]</scope>
    <source>
        <strain evidence="16">RSA 1356</strain>
    </source>
</reference>
<dbReference type="FunFam" id="3.30.470.30:FF:000002">
    <property type="entry name" value="DNA ligase"/>
    <property type="match status" value="1"/>
</dbReference>
<evidence type="ECO:0000256" key="6">
    <source>
        <dbReference type="ARBA" id="ARBA00022763"/>
    </source>
</evidence>
<keyword evidence="5 12" id="KW-0547">Nucleotide-binding</keyword>
<evidence type="ECO:0000256" key="10">
    <source>
        <dbReference type="ARBA" id="ARBA00023242"/>
    </source>
</evidence>
<sequence>SVPYANLCATFAKIEATTKRLEIIDILVHFLRQVMKYSPAYLLQTVYLCVNRLGPQYEGLELGIGNATLIKAIAAATGCAQKDINTALEKYGDLGTVAQSRRSAQTLLFTPKVLHVGTIFKSLREIANTSGKASEKRKLDKIQSLIVSCRGEEAKYLIRSLTGTLRIGLAEQSVLASLAQASVLFHEGELWQFVAHAGRHTLTVPLHQVPSYDKIIPVLMEGGVDSLESKCQLSPGIPVQPMLAHPTKSLTEVLDRFENCVFTCEYKYDGERAQVHFFDNQVRVYSRNSEDMSQRYPDIADKLAKAARPDATSYILDCEVVAWDIKEHRILPFQVLSTRKRKDVNKEDITVSVRIFAFDLLYLDGNVCEWVARTTRPCAIILVLAGKHAILKAVQHFCKRLCRMRKHRLNRNTYVKPVRIRGWSQHLYDTRCLPGDS</sequence>
<dbReference type="EC" id="6.5.1.1" evidence="12"/>
<dbReference type="GO" id="GO:0003677">
    <property type="term" value="F:DNA binding"/>
    <property type="evidence" value="ECO:0007669"/>
    <property type="project" value="InterPro"/>
</dbReference>
<evidence type="ECO:0000256" key="5">
    <source>
        <dbReference type="ARBA" id="ARBA00022741"/>
    </source>
</evidence>
<dbReference type="InterPro" id="IPR050191">
    <property type="entry name" value="ATP-dep_DNA_ligase"/>
</dbReference>
<evidence type="ECO:0000256" key="2">
    <source>
        <dbReference type="ARBA" id="ARBA00007572"/>
    </source>
</evidence>
<evidence type="ECO:0000313" key="16">
    <source>
        <dbReference type="Proteomes" id="UP000271241"/>
    </source>
</evidence>
<dbReference type="AlphaFoldDB" id="A0A4P9XHJ5"/>
<dbReference type="GO" id="GO:0003910">
    <property type="term" value="F:DNA ligase (ATP) activity"/>
    <property type="evidence" value="ECO:0007669"/>
    <property type="project" value="UniProtKB-EC"/>
</dbReference>
<gene>
    <name evidence="15" type="ORF">THASP1DRAFT_20240</name>
</gene>
<dbReference type="GO" id="GO:0071897">
    <property type="term" value="P:DNA biosynthetic process"/>
    <property type="evidence" value="ECO:0007669"/>
    <property type="project" value="InterPro"/>
</dbReference>
<comment type="similarity">
    <text evidence="2">Belongs to the ATP-dependent DNA ligase family.</text>
</comment>
<keyword evidence="16" id="KW-1185">Reference proteome</keyword>
<dbReference type="Gene3D" id="3.30.470.30">
    <property type="entry name" value="DNA ligase/mRNA capping enzyme"/>
    <property type="match status" value="1"/>
</dbReference>
<evidence type="ECO:0000313" key="15">
    <source>
        <dbReference type="EMBL" id="RKP05087.1"/>
    </source>
</evidence>
<dbReference type="GO" id="GO:0005524">
    <property type="term" value="F:ATP binding"/>
    <property type="evidence" value="ECO:0007669"/>
    <property type="project" value="UniProtKB-KW"/>
</dbReference>
<dbReference type="InterPro" id="IPR016059">
    <property type="entry name" value="DNA_ligase_ATP-dep_CS"/>
</dbReference>
<dbReference type="Proteomes" id="UP000271241">
    <property type="component" value="Unassembled WGS sequence"/>
</dbReference>
<dbReference type="OrthoDB" id="206088at2759"/>
<comment type="subcellular location">
    <subcellularLocation>
        <location evidence="1">Nucleus</location>
    </subcellularLocation>
</comment>
<evidence type="ECO:0000256" key="9">
    <source>
        <dbReference type="ARBA" id="ARBA00023204"/>
    </source>
</evidence>
<proteinExistence type="inferred from homology"/>
<comment type="catalytic activity">
    <reaction evidence="11 12">
        <text>ATP + (deoxyribonucleotide)n-3'-hydroxyl + 5'-phospho-(deoxyribonucleotide)m = (deoxyribonucleotide)n+m + AMP + diphosphate.</text>
        <dbReference type="EC" id="6.5.1.1"/>
    </reaction>
</comment>
<accession>A0A4P9XHJ5</accession>
<dbReference type="Pfam" id="PF04675">
    <property type="entry name" value="DNA_ligase_A_N"/>
    <property type="match status" value="1"/>
</dbReference>
<keyword evidence="9 12" id="KW-0234">DNA repair</keyword>
<dbReference type="PANTHER" id="PTHR45674:SF4">
    <property type="entry name" value="DNA LIGASE 1"/>
    <property type="match status" value="1"/>
</dbReference>
<evidence type="ECO:0000259" key="14">
    <source>
        <dbReference type="Pfam" id="PF04675"/>
    </source>
</evidence>
<feature type="non-terminal residue" evidence="15">
    <location>
        <position position="1"/>
    </location>
</feature>
<evidence type="ECO:0000256" key="12">
    <source>
        <dbReference type="RuleBase" id="RU000617"/>
    </source>
</evidence>
<organism evidence="15 16">
    <name type="scientific">Thamnocephalis sphaerospora</name>
    <dbReference type="NCBI Taxonomy" id="78915"/>
    <lineage>
        <taxon>Eukaryota</taxon>
        <taxon>Fungi</taxon>
        <taxon>Fungi incertae sedis</taxon>
        <taxon>Zoopagomycota</taxon>
        <taxon>Zoopagomycotina</taxon>
        <taxon>Zoopagomycetes</taxon>
        <taxon>Zoopagales</taxon>
        <taxon>Sigmoideomycetaceae</taxon>
        <taxon>Thamnocephalis</taxon>
    </lineage>
</organism>
<dbReference type="EMBL" id="KZ993277">
    <property type="protein sequence ID" value="RKP05087.1"/>
    <property type="molecule type" value="Genomic_DNA"/>
</dbReference>
<dbReference type="SUPFAM" id="SSF56091">
    <property type="entry name" value="DNA ligase/mRNA capping enzyme, catalytic domain"/>
    <property type="match status" value="1"/>
</dbReference>
<dbReference type="GO" id="GO:1903461">
    <property type="term" value="P:Okazaki fragment processing involved in mitotic DNA replication"/>
    <property type="evidence" value="ECO:0007669"/>
    <property type="project" value="TreeGrafter"/>
</dbReference>
<keyword evidence="3 12" id="KW-0436">Ligase</keyword>
<dbReference type="GO" id="GO:0005634">
    <property type="term" value="C:nucleus"/>
    <property type="evidence" value="ECO:0007669"/>
    <property type="project" value="UniProtKB-SubCell"/>
</dbReference>
<name>A0A4P9XHJ5_9FUNG</name>
<dbReference type="PROSITE" id="PS00697">
    <property type="entry name" value="DNA_LIGASE_A1"/>
    <property type="match status" value="1"/>
</dbReference>
<keyword evidence="8 12" id="KW-0233">DNA recombination</keyword>
<evidence type="ECO:0000256" key="11">
    <source>
        <dbReference type="ARBA" id="ARBA00034003"/>
    </source>
</evidence>
<dbReference type="Pfam" id="PF01068">
    <property type="entry name" value="DNA_ligase_A_M"/>
    <property type="match status" value="1"/>
</dbReference>
<dbReference type="SUPFAM" id="SSF117018">
    <property type="entry name" value="ATP-dependent DNA ligase DNA-binding domain"/>
    <property type="match status" value="1"/>
</dbReference>
<dbReference type="InterPro" id="IPR012308">
    <property type="entry name" value="DNA_ligase_ATP-dep_N"/>
</dbReference>
<keyword evidence="4" id="KW-0235">DNA replication</keyword>
<dbReference type="InterPro" id="IPR012310">
    <property type="entry name" value="DNA_ligase_ATP-dep_cent"/>
</dbReference>
<evidence type="ECO:0000259" key="13">
    <source>
        <dbReference type="Pfam" id="PF01068"/>
    </source>
</evidence>
<feature type="domain" description="DNA ligase ATP-dependent N-terminal" evidence="14">
    <location>
        <begin position="3"/>
        <end position="179"/>
    </location>
</feature>
<evidence type="ECO:0000256" key="8">
    <source>
        <dbReference type="ARBA" id="ARBA00023172"/>
    </source>
</evidence>
<keyword evidence="7 12" id="KW-0067">ATP-binding</keyword>
<dbReference type="GO" id="GO:0005739">
    <property type="term" value="C:mitochondrion"/>
    <property type="evidence" value="ECO:0007669"/>
    <property type="project" value="TreeGrafter"/>
</dbReference>
<dbReference type="NCBIfam" id="TIGR00574">
    <property type="entry name" value="dnl1"/>
    <property type="match status" value="1"/>
</dbReference>
<dbReference type="PANTHER" id="PTHR45674">
    <property type="entry name" value="DNA LIGASE 1/3 FAMILY MEMBER"/>
    <property type="match status" value="1"/>
</dbReference>
<evidence type="ECO:0000256" key="1">
    <source>
        <dbReference type="ARBA" id="ARBA00004123"/>
    </source>
</evidence>
<evidence type="ECO:0000256" key="7">
    <source>
        <dbReference type="ARBA" id="ARBA00022840"/>
    </source>
</evidence>
<evidence type="ECO:0000256" key="4">
    <source>
        <dbReference type="ARBA" id="ARBA00022705"/>
    </source>
</evidence>
<dbReference type="Gene3D" id="1.10.3260.10">
    <property type="entry name" value="DNA ligase, ATP-dependent, N-terminal domain"/>
    <property type="match status" value="1"/>
</dbReference>
<evidence type="ECO:0000256" key="3">
    <source>
        <dbReference type="ARBA" id="ARBA00022598"/>
    </source>
</evidence>
<protein>
    <recommendedName>
        <fullName evidence="12">DNA ligase</fullName>
        <ecNumber evidence="12">6.5.1.1</ecNumber>
    </recommendedName>
</protein>